<organism evidence="3">
    <name type="scientific">uncultured bacterium</name>
    <name type="common">gcode 4</name>
    <dbReference type="NCBI Taxonomy" id="1234023"/>
    <lineage>
        <taxon>Bacteria</taxon>
        <taxon>environmental samples</taxon>
    </lineage>
</organism>
<reference evidence="3" key="1">
    <citation type="journal article" date="2012" name="Science">
        <title>Fermentation, hydrogen, and sulfur metabolism in multiple uncultivated bacterial phyla.</title>
        <authorList>
            <person name="Wrighton K.C."/>
            <person name="Thomas B.C."/>
            <person name="Sharon I."/>
            <person name="Miller C.S."/>
            <person name="Castelle C.J."/>
            <person name="VerBerkmoes N.C."/>
            <person name="Wilkins M.J."/>
            <person name="Hettich R.L."/>
            <person name="Lipton M.S."/>
            <person name="Williams K.H."/>
            <person name="Long P.E."/>
            <person name="Banfield J.F."/>
        </authorList>
    </citation>
    <scope>NUCLEOTIDE SEQUENCE [LARGE SCALE GENOMIC DNA]</scope>
</reference>
<comment type="caution">
    <text evidence="3">The sequence shown here is derived from an EMBL/GenBank/DDBJ whole genome shotgun (WGS) entry which is preliminary data.</text>
</comment>
<evidence type="ECO:0008006" key="4">
    <source>
        <dbReference type="Google" id="ProtNLM"/>
    </source>
</evidence>
<evidence type="ECO:0000256" key="1">
    <source>
        <dbReference type="SAM" id="Coils"/>
    </source>
</evidence>
<evidence type="ECO:0000313" key="3">
    <source>
        <dbReference type="EMBL" id="EKD24816.1"/>
    </source>
</evidence>
<dbReference type="AlphaFoldDB" id="K1XHT7"/>
<protein>
    <recommendedName>
        <fullName evidence="4">ATP synthase subunit b</fullName>
    </recommendedName>
</protein>
<accession>K1XHT7</accession>
<keyword evidence="2" id="KW-0472">Membrane</keyword>
<feature type="coiled-coil region" evidence="1">
    <location>
        <begin position="36"/>
        <end position="67"/>
    </location>
</feature>
<gene>
    <name evidence="3" type="ORF">ACD_80C00149G0002</name>
</gene>
<proteinExistence type="predicted"/>
<feature type="transmembrane region" description="Helical" evidence="2">
    <location>
        <begin position="6"/>
        <end position="28"/>
    </location>
</feature>
<keyword evidence="2" id="KW-1133">Transmembrane helix</keyword>
<feature type="coiled-coil region" evidence="1">
    <location>
        <begin position="132"/>
        <end position="159"/>
    </location>
</feature>
<sequence>MEEQLSVTTVLLNVGIQILNLTIFFLFFKYMLGDKIVKELEEREHLIKKLKNAEFEYNAIIEQAESKKNLILADALQKQKTILQEGEILNKKLHKEISEDAQKKAHNLLKDASAETKRIQDELAKNWEMAVKATTKSVIQKLMNERKDLQDEYLKTLIDDVQA</sequence>
<name>K1XHT7_9BACT</name>
<keyword evidence="2" id="KW-0812">Transmembrane</keyword>
<dbReference type="EMBL" id="AMFJ01036156">
    <property type="protein sequence ID" value="EKD24816.1"/>
    <property type="molecule type" value="Genomic_DNA"/>
</dbReference>
<evidence type="ECO:0000256" key="2">
    <source>
        <dbReference type="SAM" id="Phobius"/>
    </source>
</evidence>
<keyword evidence="1" id="KW-0175">Coiled coil</keyword>